<reference evidence="2" key="1">
    <citation type="submission" date="2019-11" db="EMBL/GenBank/DDBJ databases">
        <title>Genomic insights into an expanded diversity of filamentous marine cyanobacteria reveals the extraordinary biosynthetic potential of Moorea and Okeania.</title>
        <authorList>
            <person name="Ferreira Leao T."/>
            <person name="Wang M."/>
            <person name="Moss N."/>
            <person name="Da Silva R."/>
            <person name="Sanders J."/>
            <person name="Nurk S."/>
            <person name="Gurevich A."/>
            <person name="Humphrey G."/>
            <person name="Reher R."/>
            <person name="Zhu Q."/>
            <person name="Belda-Ferre P."/>
            <person name="Glukhov E."/>
            <person name="Rex R."/>
            <person name="Dorrestein P.C."/>
            <person name="Knight R."/>
            <person name="Pevzner P."/>
            <person name="Gerwick W.H."/>
            <person name="Gerwick L."/>
        </authorList>
    </citation>
    <scope>NUCLEOTIDE SEQUENCE</scope>
    <source>
        <strain evidence="2">SIO1C4</strain>
    </source>
</reference>
<comment type="caution">
    <text evidence="2">The sequence shown here is derived from an EMBL/GenBank/DDBJ whole genome shotgun (WGS) entry which is preliminary data.</text>
</comment>
<gene>
    <name evidence="2" type="ORF">F6J89_21885</name>
</gene>
<organism evidence="2">
    <name type="scientific">Symploca sp. SIO1C4</name>
    <dbReference type="NCBI Taxonomy" id="2607765"/>
    <lineage>
        <taxon>Bacteria</taxon>
        <taxon>Bacillati</taxon>
        <taxon>Cyanobacteriota</taxon>
        <taxon>Cyanophyceae</taxon>
        <taxon>Coleofasciculales</taxon>
        <taxon>Coleofasciculaceae</taxon>
        <taxon>Symploca</taxon>
    </lineage>
</organism>
<name>A0A6B3NEZ0_9CYAN</name>
<dbReference type="EMBL" id="JAAHFQ010000503">
    <property type="protein sequence ID" value="NER30197.1"/>
    <property type="molecule type" value="Genomic_DNA"/>
</dbReference>
<keyword evidence="1" id="KW-1133">Transmembrane helix</keyword>
<evidence type="ECO:0000313" key="2">
    <source>
        <dbReference type="EMBL" id="NER30197.1"/>
    </source>
</evidence>
<feature type="transmembrane region" description="Helical" evidence="1">
    <location>
        <begin position="6"/>
        <end position="27"/>
    </location>
</feature>
<evidence type="ECO:0000256" key="1">
    <source>
        <dbReference type="SAM" id="Phobius"/>
    </source>
</evidence>
<keyword evidence="1" id="KW-0812">Transmembrane</keyword>
<protein>
    <submittedName>
        <fullName evidence="2">Uncharacterized protein</fullName>
    </submittedName>
</protein>
<sequence length="102" mass="11822">MDWIVIFYGISAVFAAVTVIYVAYITYAEVLDWFKGRISKTNSKDQIGKTIVKARQDGKYSVRRIIIEDHWEQEESEIIADSVDQKLKDIGNKGNKERTYED</sequence>
<dbReference type="AlphaFoldDB" id="A0A6B3NEZ0"/>
<proteinExistence type="predicted"/>
<accession>A0A6B3NEZ0</accession>
<keyword evidence="1" id="KW-0472">Membrane</keyword>